<accession>X1LC57</accession>
<name>X1LC57_9ZZZZ</name>
<dbReference type="EMBL" id="BARV01009506">
    <property type="protein sequence ID" value="GAI16683.1"/>
    <property type="molecule type" value="Genomic_DNA"/>
</dbReference>
<evidence type="ECO:0000313" key="1">
    <source>
        <dbReference type="EMBL" id="GAI16683.1"/>
    </source>
</evidence>
<organism evidence="1">
    <name type="scientific">marine sediment metagenome</name>
    <dbReference type="NCBI Taxonomy" id="412755"/>
    <lineage>
        <taxon>unclassified sequences</taxon>
        <taxon>metagenomes</taxon>
        <taxon>ecological metagenomes</taxon>
    </lineage>
</organism>
<proteinExistence type="predicted"/>
<reference evidence="1" key="1">
    <citation type="journal article" date="2014" name="Front. Microbiol.">
        <title>High frequency of phylogenetically diverse reductive dehalogenase-homologous genes in deep subseafloor sedimentary metagenomes.</title>
        <authorList>
            <person name="Kawai M."/>
            <person name="Futagami T."/>
            <person name="Toyoda A."/>
            <person name="Takaki Y."/>
            <person name="Nishi S."/>
            <person name="Hori S."/>
            <person name="Arai W."/>
            <person name="Tsubouchi T."/>
            <person name="Morono Y."/>
            <person name="Uchiyama I."/>
            <person name="Ito T."/>
            <person name="Fujiyama A."/>
            <person name="Inagaki F."/>
            <person name="Takami H."/>
        </authorList>
    </citation>
    <scope>NUCLEOTIDE SEQUENCE</scope>
    <source>
        <strain evidence="1">Expedition CK06-06</strain>
    </source>
</reference>
<gene>
    <name evidence="1" type="ORF">S06H3_18726</name>
</gene>
<sequence>RVLILKIAVPVTFKYLAEELIGTINLLKF</sequence>
<feature type="non-terminal residue" evidence="1">
    <location>
        <position position="1"/>
    </location>
</feature>
<dbReference type="AlphaFoldDB" id="X1LC57"/>
<protein>
    <submittedName>
        <fullName evidence="1">Uncharacterized protein</fullName>
    </submittedName>
</protein>
<comment type="caution">
    <text evidence="1">The sequence shown here is derived from an EMBL/GenBank/DDBJ whole genome shotgun (WGS) entry which is preliminary data.</text>
</comment>